<sequence length="130" mass="14678">MMLDTNICIYIIKNKPESVKKRFREFEIGGLCISSITVSELMYGAYKSQQTEKNLQALESFLMPFEIVDYDYVASIEYGKIRAGLEKKGQVIGNMDMQIAGHALALDITLVSNNTKEFIRIDGLGLDNWA</sequence>
<keyword evidence="6 8" id="KW-0460">Magnesium</keyword>
<dbReference type="SUPFAM" id="SSF88723">
    <property type="entry name" value="PIN domain-like"/>
    <property type="match status" value="1"/>
</dbReference>
<dbReference type="EMBL" id="CACVAR010000125">
    <property type="protein sequence ID" value="CAA6804372.1"/>
    <property type="molecule type" value="Genomic_DNA"/>
</dbReference>
<dbReference type="GO" id="GO:0016787">
    <property type="term" value="F:hydrolase activity"/>
    <property type="evidence" value="ECO:0007669"/>
    <property type="project" value="UniProtKB-KW"/>
</dbReference>
<dbReference type="Gene3D" id="3.40.50.1010">
    <property type="entry name" value="5'-nuclease"/>
    <property type="match status" value="1"/>
</dbReference>
<evidence type="ECO:0000256" key="1">
    <source>
        <dbReference type="ARBA" id="ARBA00001946"/>
    </source>
</evidence>
<dbReference type="GO" id="GO:0004540">
    <property type="term" value="F:RNA nuclease activity"/>
    <property type="evidence" value="ECO:0007669"/>
    <property type="project" value="InterPro"/>
</dbReference>
<dbReference type="InterPro" id="IPR022907">
    <property type="entry name" value="VapC_family"/>
</dbReference>
<comment type="function">
    <text evidence="8">Toxic component of a toxin-antitoxin (TA) system. An RNase.</text>
</comment>
<protein>
    <recommendedName>
        <fullName evidence="8">Ribonuclease VapC</fullName>
        <shortName evidence="8">RNase VapC</shortName>
        <ecNumber evidence="8">3.1.-.-</ecNumber>
    </recommendedName>
    <alternativeName>
        <fullName evidence="8">Toxin VapC</fullName>
    </alternativeName>
</protein>
<reference evidence="10" key="1">
    <citation type="submission" date="2020-01" db="EMBL/GenBank/DDBJ databases">
        <authorList>
            <person name="Meier V. D."/>
            <person name="Meier V D."/>
        </authorList>
    </citation>
    <scope>NUCLEOTIDE SEQUENCE</scope>
    <source>
        <strain evidence="10">HLG_WM_MAG_03</strain>
    </source>
</reference>
<evidence type="ECO:0000313" key="10">
    <source>
        <dbReference type="EMBL" id="CAA6804372.1"/>
    </source>
</evidence>
<comment type="cofactor">
    <cofactor evidence="1 8">
        <name>Mg(2+)</name>
        <dbReference type="ChEBI" id="CHEBI:18420"/>
    </cofactor>
</comment>
<keyword evidence="4 8" id="KW-0479">Metal-binding</keyword>
<dbReference type="PANTHER" id="PTHR33653:SF1">
    <property type="entry name" value="RIBONUCLEASE VAPC2"/>
    <property type="match status" value="1"/>
</dbReference>
<keyword evidence="2 8" id="KW-1277">Toxin-antitoxin system</keyword>
<feature type="binding site" evidence="8">
    <location>
        <position position="4"/>
    </location>
    <ligand>
        <name>Mg(2+)</name>
        <dbReference type="ChEBI" id="CHEBI:18420"/>
    </ligand>
</feature>
<dbReference type="CDD" id="cd09881">
    <property type="entry name" value="PIN_VapC4-5_FitB-like"/>
    <property type="match status" value="1"/>
</dbReference>
<comment type="similarity">
    <text evidence="7 8">Belongs to the PINc/VapC protein family.</text>
</comment>
<feature type="domain" description="PIN" evidence="9">
    <location>
        <begin position="1"/>
        <end position="123"/>
    </location>
</feature>
<dbReference type="InterPro" id="IPR029060">
    <property type="entry name" value="PIN-like_dom_sf"/>
</dbReference>
<dbReference type="HAMAP" id="MF_00265">
    <property type="entry name" value="VapC_Nob1"/>
    <property type="match status" value="1"/>
</dbReference>
<dbReference type="InterPro" id="IPR050556">
    <property type="entry name" value="Type_II_TA_system_RNase"/>
</dbReference>
<dbReference type="Pfam" id="PF01850">
    <property type="entry name" value="PIN"/>
    <property type="match status" value="1"/>
</dbReference>
<dbReference type="GO" id="GO:0090729">
    <property type="term" value="F:toxin activity"/>
    <property type="evidence" value="ECO:0007669"/>
    <property type="project" value="UniProtKB-KW"/>
</dbReference>
<evidence type="ECO:0000256" key="2">
    <source>
        <dbReference type="ARBA" id="ARBA00022649"/>
    </source>
</evidence>
<evidence type="ECO:0000256" key="5">
    <source>
        <dbReference type="ARBA" id="ARBA00022801"/>
    </source>
</evidence>
<evidence type="ECO:0000256" key="8">
    <source>
        <dbReference type="HAMAP-Rule" id="MF_00265"/>
    </source>
</evidence>
<keyword evidence="5 8" id="KW-0378">Hydrolase</keyword>
<dbReference type="PANTHER" id="PTHR33653">
    <property type="entry name" value="RIBONUCLEASE VAPC2"/>
    <property type="match status" value="1"/>
</dbReference>
<evidence type="ECO:0000256" key="7">
    <source>
        <dbReference type="ARBA" id="ARBA00038093"/>
    </source>
</evidence>
<evidence type="ECO:0000256" key="3">
    <source>
        <dbReference type="ARBA" id="ARBA00022722"/>
    </source>
</evidence>
<gene>
    <name evidence="8" type="primary">vapC</name>
    <name evidence="10" type="ORF">HELGO_WM13669</name>
</gene>
<dbReference type="AlphaFoldDB" id="A0A6S6SLZ9"/>
<feature type="binding site" evidence="8">
    <location>
        <position position="96"/>
    </location>
    <ligand>
        <name>Mg(2+)</name>
        <dbReference type="ChEBI" id="CHEBI:18420"/>
    </ligand>
</feature>
<name>A0A6S6SLZ9_9BACT</name>
<dbReference type="InterPro" id="IPR002716">
    <property type="entry name" value="PIN_dom"/>
</dbReference>
<evidence type="ECO:0000259" key="9">
    <source>
        <dbReference type="Pfam" id="PF01850"/>
    </source>
</evidence>
<organism evidence="10">
    <name type="scientific">uncultured Sulfurovum sp</name>
    <dbReference type="NCBI Taxonomy" id="269237"/>
    <lineage>
        <taxon>Bacteria</taxon>
        <taxon>Pseudomonadati</taxon>
        <taxon>Campylobacterota</taxon>
        <taxon>Epsilonproteobacteria</taxon>
        <taxon>Campylobacterales</taxon>
        <taxon>Sulfurovaceae</taxon>
        <taxon>Sulfurovum</taxon>
        <taxon>environmental samples</taxon>
    </lineage>
</organism>
<proteinExistence type="inferred from homology"/>
<dbReference type="EC" id="3.1.-.-" evidence="8"/>
<evidence type="ECO:0000256" key="4">
    <source>
        <dbReference type="ARBA" id="ARBA00022723"/>
    </source>
</evidence>
<evidence type="ECO:0000256" key="6">
    <source>
        <dbReference type="ARBA" id="ARBA00022842"/>
    </source>
</evidence>
<accession>A0A6S6SLZ9</accession>
<dbReference type="GO" id="GO:0000287">
    <property type="term" value="F:magnesium ion binding"/>
    <property type="evidence" value="ECO:0007669"/>
    <property type="project" value="UniProtKB-UniRule"/>
</dbReference>
<keyword evidence="3 8" id="KW-0540">Nuclease</keyword>
<keyword evidence="8" id="KW-0800">Toxin</keyword>